<evidence type="ECO:0000313" key="4">
    <source>
        <dbReference type="EMBL" id="PRZ41648.1"/>
    </source>
</evidence>
<evidence type="ECO:0000313" key="5">
    <source>
        <dbReference type="Proteomes" id="UP000237752"/>
    </source>
</evidence>
<keyword evidence="2" id="KW-0472">Membrane</keyword>
<dbReference type="AlphaFoldDB" id="A0A2T0ZZY0"/>
<feature type="region of interest" description="Disordered" evidence="1">
    <location>
        <begin position="631"/>
        <end position="832"/>
    </location>
</feature>
<dbReference type="RefSeq" id="WP_106349051.1">
    <property type="nucleotide sequence ID" value="NZ_PVUE01000008.1"/>
</dbReference>
<evidence type="ECO:0000256" key="1">
    <source>
        <dbReference type="SAM" id="MobiDB-lite"/>
    </source>
</evidence>
<evidence type="ECO:0000256" key="2">
    <source>
        <dbReference type="SAM" id="Phobius"/>
    </source>
</evidence>
<gene>
    <name evidence="4" type="ORF">CLV47_1087</name>
</gene>
<feature type="domain" description="Dynamin N-terminal" evidence="3">
    <location>
        <begin position="58"/>
        <end position="214"/>
    </location>
</feature>
<keyword evidence="2" id="KW-0812">Transmembrane</keyword>
<dbReference type="InterPro" id="IPR045063">
    <property type="entry name" value="Dynamin_N"/>
</dbReference>
<dbReference type="InterPro" id="IPR051943">
    <property type="entry name" value="TRAFAC_Dynamin-like_GTPase"/>
</dbReference>
<name>A0A2T0ZZY0_9ACTN</name>
<dbReference type="Proteomes" id="UP000237752">
    <property type="component" value="Unassembled WGS sequence"/>
</dbReference>
<accession>A0A2T0ZZY0</accession>
<feature type="compositionally biased region" description="Low complexity" evidence="1">
    <location>
        <begin position="677"/>
        <end position="702"/>
    </location>
</feature>
<keyword evidence="2" id="KW-1133">Transmembrane helix</keyword>
<dbReference type="Pfam" id="PF00350">
    <property type="entry name" value="Dynamin_N"/>
    <property type="match status" value="1"/>
</dbReference>
<dbReference type="OrthoDB" id="4746525at2"/>
<evidence type="ECO:0000259" key="3">
    <source>
        <dbReference type="Pfam" id="PF00350"/>
    </source>
</evidence>
<feature type="compositionally biased region" description="Low complexity" evidence="1">
    <location>
        <begin position="786"/>
        <end position="798"/>
    </location>
</feature>
<proteinExistence type="predicted"/>
<feature type="compositionally biased region" description="Low complexity" evidence="1">
    <location>
        <begin position="709"/>
        <end position="723"/>
    </location>
</feature>
<protein>
    <submittedName>
        <fullName evidence="4">Dynamin family protein</fullName>
    </submittedName>
</protein>
<comment type="caution">
    <text evidence="4">The sequence shown here is derived from an EMBL/GenBank/DDBJ whole genome shotgun (WGS) entry which is preliminary data.</text>
</comment>
<feature type="compositionally biased region" description="Low complexity" evidence="1">
    <location>
        <begin position="644"/>
        <end position="654"/>
    </location>
</feature>
<dbReference type="PANTHER" id="PTHR43681:SF1">
    <property type="entry name" value="SARCALUMENIN"/>
    <property type="match status" value="1"/>
</dbReference>
<dbReference type="InterPro" id="IPR027417">
    <property type="entry name" value="P-loop_NTPase"/>
</dbReference>
<dbReference type="PANTHER" id="PTHR43681">
    <property type="entry name" value="TRANSMEMBRANE GTPASE FZO"/>
    <property type="match status" value="1"/>
</dbReference>
<sequence length="853" mass="90430">MSQPQSGGQSGGAPKKITLSQLSRQTADKGLAIIEKHDTDLAQRLARMRATRPDKPTVVVVGEAKRGKSSLTNALLNVPGLSPVDARVATSTYIMFRRGPHTAARALLPGNDVPVDVPLDRMRDWATDLGNRGQYSPPRLIEVECDSPLLGKLNIVDTPGVGGLDAAHAEIALRAIGRATALLFVCDASAPFTKPELDFLLRASETVDLVIFAVTKTDAYRGWRQVVEDNRALLREHAPRFADAPMMPVSAKLFEQAGLMGASELGVALRKESKIIDLQIALQQQVAIKASALHEANLLRTMHTQLDVLAINLEDSRRACQPDLAYAKQLKDNRDRLLAARKADSRTWQLRLRAQLSRARLDTMADISSEQRKFQQYWRKVVEDSDKSKLSQIAPALDIALKNASMQIYDRQQSRMQNVSRSVLQSMFARHELAEVYAALQRPRAITTTSGPNKKGMTADEKVMTGFSLMSALSLGKLVTLPLEGAVAGAFGVAAGTAGLLMLPVIAAVGVGAASWMVWARRTAADRNNLKVWLNETLGETRGKLEAEASAYFIEAEQELTLALDRALLRRIETLDGHIKQIDNSLKVDRGERERRAAEITKQIHAVKDVCRTIDILLPRLRNAVVAKKKTPQAVPASAPPGAAPSAPSAVSAPSAPPAESAPPAPSAVSAPPAPAATPRDSSAAPPIAAGPPTAAAPLNPSSAPPAAAPNAVAEATHPAATPDWLTSPSPPSAHVAPQPVSTQFGQPPAPTDAGPRDAGPTEPAPHPAAAPAPRVTSAPPPTTPAPATSISADSSPSERTQPTESASGERPVPPGGPSQPERAKPAPERVSAIAAIAASRLAKRRAAENGDD</sequence>
<dbReference type="Gene3D" id="3.40.50.300">
    <property type="entry name" value="P-loop containing nucleotide triphosphate hydrolases"/>
    <property type="match status" value="1"/>
</dbReference>
<keyword evidence="5" id="KW-1185">Reference proteome</keyword>
<dbReference type="EMBL" id="PVUE01000008">
    <property type="protein sequence ID" value="PRZ41648.1"/>
    <property type="molecule type" value="Genomic_DNA"/>
</dbReference>
<reference evidence="4 5" key="1">
    <citation type="submission" date="2018-03" db="EMBL/GenBank/DDBJ databases">
        <title>Genomic Encyclopedia of Archaeal and Bacterial Type Strains, Phase II (KMG-II): from individual species to whole genera.</title>
        <authorList>
            <person name="Goeker M."/>
        </authorList>
    </citation>
    <scope>NUCLEOTIDE SEQUENCE [LARGE SCALE GENOMIC DNA]</scope>
    <source>
        <strain evidence="4 5">DSM 100065</strain>
    </source>
</reference>
<organism evidence="4 5">
    <name type="scientific">Antricoccus suffuscus</name>
    <dbReference type="NCBI Taxonomy" id="1629062"/>
    <lineage>
        <taxon>Bacteria</taxon>
        <taxon>Bacillati</taxon>
        <taxon>Actinomycetota</taxon>
        <taxon>Actinomycetes</taxon>
        <taxon>Geodermatophilales</taxon>
        <taxon>Antricoccaceae</taxon>
        <taxon>Antricoccus</taxon>
    </lineage>
</organism>
<dbReference type="SUPFAM" id="SSF52540">
    <property type="entry name" value="P-loop containing nucleoside triphosphate hydrolases"/>
    <property type="match status" value="1"/>
</dbReference>
<feature type="transmembrane region" description="Helical" evidence="2">
    <location>
        <begin position="489"/>
        <end position="519"/>
    </location>
</feature>
<feature type="compositionally biased region" description="Pro residues" evidence="1">
    <location>
        <begin position="655"/>
        <end position="676"/>
    </location>
</feature>